<dbReference type="KEGG" id="hwc:Hqrw_2488"/>
<feature type="transmembrane region" description="Helical" evidence="8">
    <location>
        <begin position="195"/>
        <end position="218"/>
    </location>
</feature>
<organism evidence="10 11">
    <name type="scientific">Haloquadratum walsbyi (strain DSM 16854 / JCM 12705 / C23)</name>
    <dbReference type="NCBI Taxonomy" id="768065"/>
    <lineage>
        <taxon>Archaea</taxon>
        <taxon>Methanobacteriati</taxon>
        <taxon>Methanobacteriota</taxon>
        <taxon>Stenosarchaea group</taxon>
        <taxon>Halobacteria</taxon>
        <taxon>Halobacteriales</taxon>
        <taxon>Haloferacaceae</taxon>
        <taxon>Haloquadratum</taxon>
    </lineage>
</organism>
<comment type="similarity">
    <text evidence="2">Belongs to the binding-protein-dependent transport system permease family. CysTW subfamily.</text>
</comment>
<evidence type="ECO:0000256" key="4">
    <source>
        <dbReference type="ARBA" id="ARBA00022475"/>
    </source>
</evidence>
<feature type="transmembrane region" description="Helical" evidence="8">
    <location>
        <begin position="35"/>
        <end position="55"/>
    </location>
</feature>
<dbReference type="Pfam" id="PF00528">
    <property type="entry name" value="BPD_transp_1"/>
    <property type="match status" value="1"/>
</dbReference>
<evidence type="ECO:0000313" key="11">
    <source>
        <dbReference type="Proteomes" id="UP000007954"/>
    </source>
</evidence>
<dbReference type="SUPFAM" id="SSF161098">
    <property type="entry name" value="MetI-like"/>
    <property type="match status" value="1"/>
</dbReference>
<dbReference type="InterPro" id="IPR035906">
    <property type="entry name" value="MetI-like_sf"/>
</dbReference>
<feature type="transmembrane region" description="Helical" evidence="8">
    <location>
        <begin position="306"/>
        <end position="328"/>
    </location>
</feature>
<dbReference type="GO" id="GO:0055085">
    <property type="term" value="P:transmembrane transport"/>
    <property type="evidence" value="ECO:0007669"/>
    <property type="project" value="InterPro"/>
</dbReference>
<protein>
    <submittedName>
        <fullName evidence="10">ABC-type transport system permease protein</fullName>
    </submittedName>
</protein>
<accession>G0LIT4</accession>
<keyword evidence="7 8" id="KW-0472">Membrane</keyword>
<proteinExistence type="inferred from homology"/>
<evidence type="ECO:0000313" key="10">
    <source>
        <dbReference type="EMBL" id="CCC40336.1"/>
    </source>
</evidence>
<dbReference type="Proteomes" id="UP000007954">
    <property type="component" value="Chromosome"/>
</dbReference>
<feature type="domain" description="ABC transmembrane type-1" evidence="9">
    <location>
        <begin position="115"/>
        <end position="327"/>
    </location>
</feature>
<comment type="subcellular location">
    <subcellularLocation>
        <location evidence="1 8">Cell membrane</location>
        <topology evidence="1 8">Multi-pass membrane protein</topology>
    </subcellularLocation>
</comment>
<reference evidence="10 11" key="1">
    <citation type="journal article" date="2011" name="PLoS ONE">
        <title>Haloquadratum walsbyi: limited diversity in a global pond.</title>
        <authorList>
            <person name="Dyall-Smith M."/>
            <person name="Pfeiffer F."/>
            <person name="Klee K."/>
            <person name="Palm P."/>
            <person name="Gross K."/>
            <person name="Schuster S.C."/>
            <person name="Rampp M."/>
            <person name="Oesterhelt D."/>
        </authorList>
    </citation>
    <scope>NUCLEOTIDE SEQUENCE [LARGE SCALE GENOMIC DNA]</scope>
    <source>
        <strain evidence="11">DSM 16854 / JCM 12705 / C23</strain>
    </source>
</reference>
<dbReference type="OrthoDB" id="28023at2157"/>
<evidence type="ECO:0000256" key="8">
    <source>
        <dbReference type="RuleBase" id="RU363032"/>
    </source>
</evidence>
<sequence>MSTLDESSVLGRIRETRLGQVIFPTTERGRKRRRIVALAVPFFILATFGAFIPLAKMFRISVSEEFLYAAQGWTIEPYRQLFASIAAFIPIIGTELSSTIAGGTEAVDDVYGATIWNSLWFSAITTVSSVILGIALAHGLEKYELPGKDLLITLISFPISLPGIVAAFMMIVLFGQTGFLTNFFAVLTGAEPLNIQLTGQPSGTVLAITGLFFGYLYSMIPRATLLLRGTYAEVNTDAEEAARALGATPMQTFRYVTLPQIRPGIVGACILTFRTALAIFGTVLVLKSLSVVTFRFDQLVKVGYELNIASALAGVFFIFTVLFTFLSLRYTSAEVAQ</sequence>
<keyword evidence="4" id="KW-1003">Cell membrane</keyword>
<feature type="transmembrane region" description="Helical" evidence="8">
    <location>
        <begin position="119"/>
        <end position="138"/>
    </location>
</feature>
<evidence type="ECO:0000256" key="6">
    <source>
        <dbReference type="ARBA" id="ARBA00022989"/>
    </source>
</evidence>
<evidence type="ECO:0000256" key="5">
    <source>
        <dbReference type="ARBA" id="ARBA00022692"/>
    </source>
</evidence>
<evidence type="ECO:0000256" key="1">
    <source>
        <dbReference type="ARBA" id="ARBA00004651"/>
    </source>
</evidence>
<feature type="transmembrane region" description="Helical" evidence="8">
    <location>
        <begin position="150"/>
        <end position="175"/>
    </location>
</feature>
<keyword evidence="6 8" id="KW-1133">Transmembrane helix</keyword>
<evidence type="ECO:0000256" key="7">
    <source>
        <dbReference type="ARBA" id="ARBA00023136"/>
    </source>
</evidence>
<keyword evidence="3 8" id="KW-0813">Transport</keyword>
<dbReference type="GeneID" id="12447200"/>
<evidence type="ECO:0000259" key="9">
    <source>
        <dbReference type="PROSITE" id="PS50928"/>
    </source>
</evidence>
<feature type="transmembrane region" description="Helical" evidence="8">
    <location>
        <begin position="264"/>
        <end position="286"/>
    </location>
</feature>
<evidence type="ECO:0000256" key="3">
    <source>
        <dbReference type="ARBA" id="ARBA00022448"/>
    </source>
</evidence>
<evidence type="ECO:0000256" key="2">
    <source>
        <dbReference type="ARBA" id="ARBA00007069"/>
    </source>
</evidence>
<gene>
    <name evidence="10" type="ordered locus">Hqrw_2488</name>
</gene>
<keyword evidence="5 8" id="KW-0812">Transmembrane</keyword>
<dbReference type="AlphaFoldDB" id="G0LIT4"/>
<dbReference type="RefSeq" id="WP_014555983.1">
    <property type="nucleotide sequence ID" value="NC_017459.1"/>
</dbReference>
<dbReference type="Gene3D" id="1.10.3720.10">
    <property type="entry name" value="MetI-like"/>
    <property type="match status" value="1"/>
</dbReference>
<dbReference type="PANTHER" id="PTHR42929:SF1">
    <property type="entry name" value="INNER MEMBRANE ABC TRANSPORTER PERMEASE PROTEIN YDCU-RELATED"/>
    <property type="match status" value="1"/>
</dbReference>
<dbReference type="EMBL" id="FR746099">
    <property type="protein sequence ID" value="CCC40336.1"/>
    <property type="molecule type" value="Genomic_DNA"/>
</dbReference>
<dbReference type="HOGENOM" id="CLU_016047_18_2_2"/>
<dbReference type="PANTHER" id="PTHR42929">
    <property type="entry name" value="INNER MEMBRANE ABC TRANSPORTER PERMEASE PROTEIN YDCU-RELATED-RELATED"/>
    <property type="match status" value="1"/>
</dbReference>
<dbReference type="InterPro" id="IPR000515">
    <property type="entry name" value="MetI-like"/>
</dbReference>
<name>G0LIT4_HALWC</name>
<dbReference type="CDD" id="cd06261">
    <property type="entry name" value="TM_PBP2"/>
    <property type="match status" value="1"/>
</dbReference>
<dbReference type="GO" id="GO:0005886">
    <property type="term" value="C:plasma membrane"/>
    <property type="evidence" value="ECO:0007669"/>
    <property type="project" value="UniProtKB-SubCell"/>
</dbReference>
<dbReference type="PROSITE" id="PS50928">
    <property type="entry name" value="ABC_TM1"/>
    <property type="match status" value="1"/>
</dbReference>